<protein>
    <recommendedName>
        <fullName evidence="1">N-acetyltransferase domain-containing protein</fullName>
    </recommendedName>
</protein>
<dbReference type="GO" id="GO:0016747">
    <property type="term" value="F:acyltransferase activity, transferring groups other than amino-acyl groups"/>
    <property type="evidence" value="ECO:0007669"/>
    <property type="project" value="InterPro"/>
</dbReference>
<dbReference type="Gene3D" id="3.40.630.30">
    <property type="match status" value="1"/>
</dbReference>
<dbReference type="AlphaFoldDB" id="A0AAV4LKY0"/>
<proteinExistence type="predicted"/>
<name>A0AAV4LKY0_9BACL</name>
<dbReference type="Pfam" id="PF00583">
    <property type="entry name" value="Acetyltransf_1"/>
    <property type="match status" value="1"/>
</dbReference>
<dbReference type="SUPFAM" id="SSF55729">
    <property type="entry name" value="Acyl-CoA N-acyltransferases (Nat)"/>
    <property type="match status" value="1"/>
</dbReference>
<comment type="caution">
    <text evidence="2">The sequence shown here is derived from an EMBL/GenBank/DDBJ whole genome shotgun (WGS) entry which is preliminary data.</text>
</comment>
<keyword evidence="3" id="KW-1185">Reference proteome</keyword>
<organism evidence="2 3">
    <name type="scientific">Collibacillus ludicampi</name>
    <dbReference type="NCBI Taxonomy" id="2771369"/>
    <lineage>
        <taxon>Bacteria</taxon>
        <taxon>Bacillati</taxon>
        <taxon>Bacillota</taxon>
        <taxon>Bacilli</taxon>
        <taxon>Bacillales</taxon>
        <taxon>Alicyclobacillaceae</taxon>
        <taxon>Collibacillus</taxon>
    </lineage>
</organism>
<reference evidence="2" key="1">
    <citation type="journal article" date="2023" name="Int. J. Syst. Evol. Microbiol.">
        <title>Collibacillus ludicampi gen. nov., sp. nov., a new soil bacterium of the family Alicyclobacillaceae.</title>
        <authorList>
            <person name="Jojima T."/>
            <person name="Ioku Y."/>
            <person name="Fukuta Y."/>
            <person name="Shirasaka N."/>
            <person name="Matsumura Y."/>
            <person name="Mori M."/>
        </authorList>
    </citation>
    <scope>NUCLEOTIDE SEQUENCE</scope>
    <source>
        <strain evidence="2">TP075</strain>
    </source>
</reference>
<gene>
    <name evidence="2" type="ORF">DNHGIG_36330</name>
</gene>
<feature type="domain" description="N-acetyltransferase" evidence="1">
    <location>
        <begin position="3"/>
        <end position="147"/>
    </location>
</feature>
<evidence type="ECO:0000313" key="2">
    <source>
        <dbReference type="EMBL" id="GIM48084.1"/>
    </source>
</evidence>
<sequence>MEVVISQASREDFPAMIQLADLTLPDRMNVHELKKYFELFPELIFKGTHNGELIGFCCAGINMYQTTGWLMFSSVAEGFRGRGIGKRFIETRLLALKQFPHLREVLVTVGETNFSSIRALESFGFRLRYIDKDYYGPGKSRKILELPASSLPLPNALLSKSNTAIDGSDFHKIPVHNL</sequence>
<dbReference type="PROSITE" id="PS51186">
    <property type="entry name" value="GNAT"/>
    <property type="match status" value="1"/>
</dbReference>
<dbReference type="Proteomes" id="UP001057291">
    <property type="component" value="Unassembled WGS sequence"/>
</dbReference>
<dbReference type="CDD" id="cd04301">
    <property type="entry name" value="NAT_SF"/>
    <property type="match status" value="1"/>
</dbReference>
<dbReference type="RefSeq" id="WP_282200994.1">
    <property type="nucleotide sequence ID" value="NZ_BOQE01000001.1"/>
</dbReference>
<evidence type="ECO:0000313" key="3">
    <source>
        <dbReference type="Proteomes" id="UP001057291"/>
    </source>
</evidence>
<dbReference type="InterPro" id="IPR016181">
    <property type="entry name" value="Acyl_CoA_acyltransferase"/>
</dbReference>
<evidence type="ECO:0000259" key="1">
    <source>
        <dbReference type="PROSITE" id="PS51186"/>
    </source>
</evidence>
<dbReference type="EMBL" id="BOQE01000001">
    <property type="protein sequence ID" value="GIM48084.1"/>
    <property type="molecule type" value="Genomic_DNA"/>
</dbReference>
<accession>A0AAV4LKY0</accession>
<dbReference type="InterPro" id="IPR000182">
    <property type="entry name" value="GNAT_dom"/>
</dbReference>